<dbReference type="RefSeq" id="WP_169466133.1">
    <property type="nucleotide sequence ID" value="NZ_JABBGG010000006.1"/>
</dbReference>
<gene>
    <name evidence="1" type="ORF">HHL21_12135</name>
</gene>
<protein>
    <submittedName>
        <fullName evidence="1">Uncharacterized protein</fullName>
    </submittedName>
</protein>
<organism evidence="1 2">
    <name type="scientific">Massilia polaris</name>
    <dbReference type="NCBI Taxonomy" id="2728846"/>
    <lineage>
        <taxon>Bacteria</taxon>
        <taxon>Pseudomonadati</taxon>
        <taxon>Pseudomonadota</taxon>
        <taxon>Betaproteobacteria</taxon>
        <taxon>Burkholderiales</taxon>
        <taxon>Oxalobacteraceae</taxon>
        <taxon>Telluria group</taxon>
        <taxon>Massilia</taxon>
    </lineage>
</organism>
<dbReference type="EMBL" id="JABBGG010000006">
    <property type="protein sequence ID" value="NML61809.1"/>
    <property type="molecule type" value="Genomic_DNA"/>
</dbReference>
<sequence length="53" mass="5444">MFGLLKSLTDLAGDMATVILAPVEVVIDLTGAAVKPFAEAAKDLAADVKSLKD</sequence>
<name>A0A848HNV5_9BURK</name>
<evidence type="ECO:0000313" key="2">
    <source>
        <dbReference type="Proteomes" id="UP000583752"/>
    </source>
</evidence>
<reference evidence="1 2" key="1">
    <citation type="submission" date="2020-04" db="EMBL/GenBank/DDBJ databases">
        <title>Massilia sp. RP-1-19 isolated from soil.</title>
        <authorList>
            <person name="Dahal R.H."/>
        </authorList>
    </citation>
    <scope>NUCLEOTIDE SEQUENCE [LARGE SCALE GENOMIC DNA]</scope>
    <source>
        <strain evidence="1 2">RP-1-19</strain>
    </source>
</reference>
<accession>A0A848HNV5</accession>
<keyword evidence="2" id="KW-1185">Reference proteome</keyword>
<dbReference type="AlphaFoldDB" id="A0A848HNV5"/>
<comment type="caution">
    <text evidence="1">The sequence shown here is derived from an EMBL/GenBank/DDBJ whole genome shotgun (WGS) entry which is preliminary data.</text>
</comment>
<proteinExistence type="predicted"/>
<dbReference type="Proteomes" id="UP000583752">
    <property type="component" value="Unassembled WGS sequence"/>
</dbReference>
<evidence type="ECO:0000313" key="1">
    <source>
        <dbReference type="EMBL" id="NML61809.1"/>
    </source>
</evidence>